<proteinExistence type="predicted"/>
<name>A0A344UBC3_9ACTN</name>
<geneLocation type="plasmid" evidence="2 3">
    <name>unnamed2</name>
</geneLocation>
<feature type="region of interest" description="Disordered" evidence="1">
    <location>
        <begin position="86"/>
        <end position="119"/>
    </location>
</feature>
<evidence type="ECO:0000256" key="1">
    <source>
        <dbReference type="SAM" id="MobiDB-lite"/>
    </source>
</evidence>
<protein>
    <submittedName>
        <fullName evidence="2">Uncharacterized protein</fullName>
    </submittedName>
</protein>
<evidence type="ECO:0000313" key="3">
    <source>
        <dbReference type="Proteomes" id="UP000252004"/>
    </source>
</evidence>
<accession>A0A344UBC3</accession>
<keyword evidence="3" id="KW-1185">Reference proteome</keyword>
<keyword evidence="2" id="KW-0614">Plasmid</keyword>
<gene>
    <name evidence="2" type="ORF">C0216_32435</name>
</gene>
<organism evidence="2 3">
    <name type="scientific">Streptomyces globosus</name>
    <dbReference type="NCBI Taxonomy" id="68209"/>
    <lineage>
        <taxon>Bacteria</taxon>
        <taxon>Bacillati</taxon>
        <taxon>Actinomycetota</taxon>
        <taxon>Actinomycetes</taxon>
        <taxon>Kitasatosporales</taxon>
        <taxon>Streptomycetaceae</taxon>
        <taxon>Streptomyces</taxon>
    </lineage>
</organism>
<feature type="compositionally biased region" description="Polar residues" evidence="1">
    <location>
        <begin position="109"/>
        <end position="119"/>
    </location>
</feature>
<evidence type="ECO:0000313" key="2">
    <source>
        <dbReference type="EMBL" id="AXE28194.1"/>
    </source>
</evidence>
<sequence>MHFSSPVLAVSPVSETQSTMPRSSWWVVDSTVRVPPAVVVRVDCFSVPVLTATRSGRPARMRVALRAETHGVTDMAVRSLAVSSPLSSAVSRGVPAKTSRSVTAAPAESLTSLPSRPRK</sequence>
<dbReference type="Proteomes" id="UP000252004">
    <property type="component" value="Plasmid unnamed2"/>
</dbReference>
<dbReference type="KEGG" id="sgz:C0216_32435"/>
<reference evidence="2 3" key="1">
    <citation type="submission" date="2018-01" db="EMBL/GenBank/DDBJ databases">
        <title>Draft genome Sequence of streptomyces globosus LZH-48.</title>
        <authorList>
            <person name="Ran K."/>
            <person name="Li Z."/>
            <person name="Wei S."/>
            <person name="Dong R."/>
        </authorList>
    </citation>
    <scope>NUCLEOTIDE SEQUENCE [LARGE SCALE GENOMIC DNA]</scope>
    <source>
        <strain evidence="2 3">LZH-48</strain>
        <plasmid evidence="2 3">unnamed2</plasmid>
    </source>
</reference>
<dbReference type="EMBL" id="CP030864">
    <property type="protein sequence ID" value="AXE28194.1"/>
    <property type="molecule type" value="Genomic_DNA"/>
</dbReference>
<dbReference type="AlphaFoldDB" id="A0A344UBC3"/>